<evidence type="ECO:0000256" key="5">
    <source>
        <dbReference type="ARBA" id="ARBA00023242"/>
    </source>
</evidence>
<dbReference type="InterPro" id="IPR046347">
    <property type="entry name" value="bZIP_sf"/>
</dbReference>
<dbReference type="Proteomes" id="UP000324897">
    <property type="component" value="Unassembled WGS sequence"/>
</dbReference>
<dbReference type="GO" id="GO:0003677">
    <property type="term" value="F:DNA binding"/>
    <property type="evidence" value="ECO:0007669"/>
    <property type="project" value="UniProtKB-KW"/>
</dbReference>
<dbReference type="PROSITE" id="PS00036">
    <property type="entry name" value="BZIP_BASIC"/>
    <property type="match status" value="1"/>
</dbReference>
<gene>
    <name evidence="8" type="ORF">EJB05_57855</name>
</gene>
<dbReference type="Gene3D" id="1.20.5.170">
    <property type="match status" value="1"/>
</dbReference>
<dbReference type="InterPro" id="IPR020983">
    <property type="entry name" value="Basic_leucine-zipper_C"/>
</dbReference>
<dbReference type="SMART" id="SM00338">
    <property type="entry name" value="BRLZ"/>
    <property type="match status" value="1"/>
</dbReference>
<dbReference type="Gramene" id="TVT96934">
    <property type="protein sequence ID" value="TVT96934"/>
    <property type="gene ID" value="EJB05_57855"/>
</dbReference>
<dbReference type="Pfam" id="PF00170">
    <property type="entry name" value="bZIP_1"/>
    <property type="match status" value="1"/>
</dbReference>
<evidence type="ECO:0000256" key="6">
    <source>
        <dbReference type="SAM" id="MobiDB-lite"/>
    </source>
</evidence>
<keyword evidence="5" id="KW-0539">Nucleus</keyword>
<feature type="region of interest" description="Disordered" evidence="6">
    <location>
        <begin position="45"/>
        <end position="71"/>
    </location>
</feature>
<dbReference type="Pfam" id="PF12498">
    <property type="entry name" value="bZIP_C"/>
    <property type="match status" value="1"/>
</dbReference>
<evidence type="ECO:0000313" key="9">
    <source>
        <dbReference type="Proteomes" id="UP000324897"/>
    </source>
</evidence>
<keyword evidence="9" id="KW-1185">Reference proteome</keyword>
<evidence type="ECO:0000256" key="1">
    <source>
        <dbReference type="ARBA" id="ARBA00004123"/>
    </source>
</evidence>
<dbReference type="FunFam" id="1.20.5.170:FF:000020">
    <property type="entry name" value="BZIP transcription factor"/>
    <property type="match status" value="1"/>
</dbReference>
<dbReference type="EMBL" id="RWGY01001113">
    <property type="protein sequence ID" value="TVT96934.1"/>
    <property type="molecule type" value="Genomic_DNA"/>
</dbReference>
<accession>A0A5J9SCG7</accession>
<evidence type="ECO:0000259" key="7">
    <source>
        <dbReference type="PROSITE" id="PS50217"/>
    </source>
</evidence>
<keyword evidence="3" id="KW-0238">DNA-binding</keyword>
<sequence length="328" mass="35562">MAGGAGDEVVEVSCGGGGGHPGAYAAVLKRKLDLYCAAVAKSMEARSQESSLGHPNSQASDTSQLISQASDTSQLISQASFDGDGDRGSIFINSHVIDNANCQGKPANSDTSKEQSDDDGDLEESTDPINAKKKRRMLSNRESARRSRKRKQTHLNDLESQVSRLTAENASLLKRLDDMTQKYKDAAFDNRNLRVDVGMMRRKVNIAEEAVRRVTGASMLLLPTKSDMPGRSRPMTSCASDAASAAVPIQESMQHLQHFLQASVQDDQIKLDLSNATFPLTGMDMSTRLAPLRRITSLENLQKRIRGDSVQSDTALPLLDPEALASDK</sequence>
<dbReference type="CDD" id="cd14702">
    <property type="entry name" value="bZIP_plant_GBF1"/>
    <property type="match status" value="1"/>
</dbReference>
<keyword evidence="4" id="KW-0804">Transcription</keyword>
<feature type="compositionally biased region" description="Polar residues" evidence="6">
    <location>
        <begin position="48"/>
        <end position="71"/>
    </location>
</feature>
<dbReference type="GO" id="GO:0003700">
    <property type="term" value="F:DNA-binding transcription factor activity"/>
    <property type="evidence" value="ECO:0007669"/>
    <property type="project" value="InterPro"/>
</dbReference>
<organism evidence="8 9">
    <name type="scientific">Eragrostis curvula</name>
    <name type="common">weeping love grass</name>
    <dbReference type="NCBI Taxonomy" id="38414"/>
    <lineage>
        <taxon>Eukaryota</taxon>
        <taxon>Viridiplantae</taxon>
        <taxon>Streptophyta</taxon>
        <taxon>Embryophyta</taxon>
        <taxon>Tracheophyta</taxon>
        <taxon>Spermatophyta</taxon>
        <taxon>Magnoliopsida</taxon>
        <taxon>Liliopsida</taxon>
        <taxon>Poales</taxon>
        <taxon>Poaceae</taxon>
        <taxon>PACMAD clade</taxon>
        <taxon>Chloridoideae</taxon>
        <taxon>Eragrostideae</taxon>
        <taxon>Eragrostidinae</taxon>
        <taxon>Eragrostis</taxon>
    </lineage>
</organism>
<dbReference type="PANTHER" id="PTHR46408:SF2">
    <property type="entry name" value="OS12G0601800 PROTEIN"/>
    <property type="match status" value="1"/>
</dbReference>
<dbReference type="PANTHER" id="PTHR46408">
    <property type="entry name" value="BASIC LEUCINE ZIPPER 63"/>
    <property type="match status" value="1"/>
</dbReference>
<evidence type="ECO:0000256" key="3">
    <source>
        <dbReference type="ARBA" id="ARBA00023125"/>
    </source>
</evidence>
<dbReference type="InterPro" id="IPR045314">
    <property type="entry name" value="bZIP_plant_GBF1"/>
</dbReference>
<keyword evidence="2" id="KW-0805">Transcription regulation</keyword>
<feature type="region of interest" description="Disordered" evidence="6">
    <location>
        <begin position="100"/>
        <end position="160"/>
    </location>
</feature>
<proteinExistence type="predicted"/>
<feature type="domain" description="BZIP" evidence="7">
    <location>
        <begin position="130"/>
        <end position="182"/>
    </location>
</feature>
<dbReference type="GO" id="GO:0005634">
    <property type="term" value="C:nucleus"/>
    <property type="evidence" value="ECO:0007669"/>
    <property type="project" value="UniProtKB-SubCell"/>
</dbReference>
<dbReference type="OrthoDB" id="664875at2759"/>
<evidence type="ECO:0000256" key="2">
    <source>
        <dbReference type="ARBA" id="ARBA00023015"/>
    </source>
</evidence>
<feature type="compositionally biased region" description="Acidic residues" evidence="6">
    <location>
        <begin position="116"/>
        <end position="126"/>
    </location>
</feature>
<reference evidence="8 9" key="1">
    <citation type="journal article" date="2019" name="Sci. Rep.">
        <title>A high-quality genome of Eragrostis curvula grass provides insights into Poaceae evolution and supports new strategies to enhance forage quality.</title>
        <authorList>
            <person name="Carballo J."/>
            <person name="Santos B.A.C.M."/>
            <person name="Zappacosta D."/>
            <person name="Garbus I."/>
            <person name="Selva J.P."/>
            <person name="Gallo C.A."/>
            <person name="Diaz A."/>
            <person name="Albertini E."/>
            <person name="Caccamo M."/>
            <person name="Echenique V."/>
        </authorList>
    </citation>
    <scope>NUCLEOTIDE SEQUENCE [LARGE SCALE GENOMIC DNA]</scope>
    <source>
        <strain evidence="9">cv. Victoria</strain>
        <tissue evidence="8">Leaf</tissue>
    </source>
</reference>
<dbReference type="PROSITE" id="PS50217">
    <property type="entry name" value="BZIP"/>
    <property type="match status" value="1"/>
</dbReference>
<comment type="caution">
    <text evidence="8">The sequence shown here is derived from an EMBL/GenBank/DDBJ whole genome shotgun (WGS) entry which is preliminary data.</text>
</comment>
<dbReference type="AlphaFoldDB" id="A0A5J9SCG7"/>
<comment type="subcellular location">
    <subcellularLocation>
        <location evidence="1">Nucleus</location>
    </subcellularLocation>
</comment>
<evidence type="ECO:0000256" key="4">
    <source>
        <dbReference type="ARBA" id="ARBA00023163"/>
    </source>
</evidence>
<protein>
    <recommendedName>
        <fullName evidence="7">BZIP domain-containing protein</fullName>
    </recommendedName>
</protein>
<dbReference type="InterPro" id="IPR004827">
    <property type="entry name" value="bZIP"/>
</dbReference>
<dbReference type="SUPFAM" id="SSF57959">
    <property type="entry name" value="Leucine zipper domain"/>
    <property type="match status" value="1"/>
</dbReference>
<evidence type="ECO:0000313" key="8">
    <source>
        <dbReference type="EMBL" id="TVT96934.1"/>
    </source>
</evidence>
<feature type="compositionally biased region" description="Polar residues" evidence="6">
    <location>
        <begin position="100"/>
        <end position="110"/>
    </location>
</feature>
<name>A0A5J9SCG7_9POAL</name>